<gene>
    <name evidence="2" type="ORF">Slati_1529200</name>
</gene>
<dbReference type="PANTHER" id="PTHR33116:SF86">
    <property type="entry name" value="REVERSE TRANSCRIPTASE DOMAIN-CONTAINING PROTEIN"/>
    <property type="match status" value="1"/>
</dbReference>
<evidence type="ECO:0000259" key="1">
    <source>
        <dbReference type="Pfam" id="PF13966"/>
    </source>
</evidence>
<dbReference type="AlphaFoldDB" id="A0AAW2X7A4"/>
<dbReference type="EMBL" id="JACGWN010000005">
    <property type="protein sequence ID" value="KAL0449728.1"/>
    <property type="molecule type" value="Genomic_DNA"/>
</dbReference>
<organism evidence="2">
    <name type="scientific">Sesamum latifolium</name>
    <dbReference type="NCBI Taxonomy" id="2727402"/>
    <lineage>
        <taxon>Eukaryota</taxon>
        <taxon>Viridiplantae</taxon>
        <taxon>Streptophyta</taxon>
        <taxon>Embryophyta</taxon>
        <taxon>Tracheophyta</taxon>
        <taxon>Spermatophyta</taxon>
        <taxon>Magnoliopsida</taxon>
        <taxon>eudicotyledons</taxon>
        <taxon>Gunneridae</taxon>
        <taxon>Pentapetalae</taxon>
        <taxon>asterids</taxon>
        <taxon>lamiids</taxon>
        <taxon>Lamiales</taxon>
        <taxon>Pedaliaceae</taxon>
        <taxon>Sesamum</taxon>
    </lineage>
</organism>
<feature type="domain" description="Reverse transcriptase zinc-binding" evidence="1">
    <location>
        <begin position="160"/>
        <end position="227"/>
    </location>
</feature>
<dbReference type="PANTHER" id="PTHR33116">
    <property type="entry name" value="REVERSE TRANSCRIPTASE ZINC-BINDING DOMAIN-CONTAINING PROTEIN-RELATED-RELATED"/>
    <property type="match status" value="1"/>
</dbReference>
<name>A0AAW2X7A4_9LAMI</name>
<sequence>MEKTMRDFWWHSRGDKRVHWVAWKKMCRPLAEEGMGFRDLKAFNIALLAKQGWRVITQPTSLLSQVLKAKYFPRCSFWEATVGSHPSLTWRGILLARGVLRVGSEEQTTPENLGGVTVIWKPSNKGLFSISSAYEVAVELDARGTASSSRPFPFLAEGCENFWQQMWALVVPPRVRVQAWRFCYEAIPTMDNIAKRHQGVETHCVLCGAVEIIKHVLWECHFARMVWALSNIPRGQLDVWTEGTAEWISDIIHKLDRKDGSRFVTICWALWMNRNKKRMEGIDQTPLTVVKDASDLLFHYQEVRTKIKLGIRV</sequence>
<evidence type="ECO:0000313" key="2">
    <source>
        <dbReference type="EMBL" id="KAL0449728.1"/>
    </source>
</evidence>
<dbReference type="InterPro" id="IPR026960">
    <property type="entry name" value="RVT-Znf"/>
</dbReference>
<protein>
    <submittedName>
        <fullName evidence="2">Mitochondrial protein</fullName>
    </submittedName>
</protein>
<proteinExistence type="predicted"/>
<reference evidence="2" key="1">
    <citation type="submission" date="2020-06" db="EMBL/GenBank/DDBJ databases">
        <authorList>
            <person name="Li T."/>
            <person name="Hu X."/>
            <person name="Zhang T."/>
            <person name="Song X."/>
            <person name="Zhang H."/>
            <person name="Dai N."/>
            <person name="Sheng W."/>
            <person name="Hou X."/>
            <person name="Wei L."/>
        </authorList>
    </citation>
    <scope>NUCLEOTIDE SEQUENCE</scope>
    <source>
        <strain evidence="2">KEN1</strain>
        <tissue evidence="2">Leaf</tissue>
    </source>
</reference>
<accession>A0AAW2X7A4</accession>
<dbReference type="Pfam" id="PF13966">
    <property type="entry name" value="zf-RVT"/>
    <property type="match status" value="1"/>
</dbReference>
<reference evidence="2" key="2">
    <citation type="journal article" date="2024" name="Plant">
        <title>Genomic evolution and insights into agronomic trait innovations of Sesamum species.</title>
        <authorList>
            <person name="Miao H."/>
            <person name="Wang L."/>
            <person name="Qu L."/>
            <person name="Liu H."/>
            <person name="Sun Y."/>
            <person name="Le M."/>
            <person name="Wang Q."/>
            <person name="Wei S."/>
            <person name="Zheng Y."/>
            <person name="Lin W."/>
            <person name="Duan Y."/>
            <person name="Cao H."/>
            <person name="Xiong S."/>
            <person name="Wang X."/>
            <person name="Wei L."/>
            <person name="Li C."/>
            <person name="Ma Q."/>
            <person name="Ju M."/>
            <person name="Zhao R."/>
            <person name="Li G."/>
            <person name="Mu C."/>
            <person name="Tian Q."/>
            <person name="Mei H."/>
            <person name="Zhang T."/>
            <person name="Gao T."/>
            <person name="Zhang H."/>
        </authorList>
    </citation>
    <scope>NUCLEOTIDE SEQUENCE</scope>
    <source>
        <strain evidence="2">KEN1</strain>
    </source>
</reference>
<comment type="caution">
    <text evidence="2">The sequence shown here is derived from an EMBL/GenBank/DDBJ whole genome shotgun (WGS) entry which is preliminary data.</text>
</comment>